<name>A0A4P6JTW7_KTERU</name>
<feature type="transmembrane region" description="Helical" evidence="2">
    <location>
        <begin position="47"/>
        <end position="64"/>
    </location>
</feature>
<dbReference type="OrthoDB" id="142764at2"/>
<protein>
    <submittedName>
        <fullName evidence="4">Zinc ribbon domain-containing protein</fullName>
    </submittedName>
</protein>
<dbReference type="RefSeq" id="WP_129889838.1">
    <property type="nucleotide sequence ID" value="NZ_CP035758.1"/>
</dbReference>
<dbReference type="Pfam" id="PF12773">
    <property type="entry name" value="DZR"/>
    <property type="match status" value="1"/>
</dbReference>
<evidence type="ECO:0000259" key="3">
    <source>
        <dbReference type="Pfam" id="PF12773"/>
    </source>
</evidence>
<organism evidence="4 5">
    <name type="scientific">Ktedonosporobacter rubrisoli</name>
    <dbReference type="NCBI Taxonomy" id="2509675"/>
    <lineage>
        <taxon>Bacteria</taxon>
        <taxon>Bacillati</taxon>
        <taxon>Chloroflexota</taxon>
        <taxon>Ktedonobacteria</taxon>
        <taxon>Ktedonobacterales</taxon>
        <taxon>Ktedonosporobacteraceae</taxon>
        <taxon>Ktedonosporobacter</taxon>
    </lineage>
</organism>
<keyword evidence="2" id="KW-0472">Membrane</keyword>
<dbReference type="Proteomes" id="UP000290365">
    <property type="component" value="Chromosome"/>
</dbReference>
<feature type="compositionally biased region" description="Polar residues" evidence="1">
    <location>
        <begin position="141"/>
        <end position="162"/>
    </location>
</feature>
<keyword evidence="2" id="KW-1133">Transmembrane helix</keyword>
<keyword evidence="5" id="KW-1185">Reference proteome</keyword>
<evidence type="ECO:0000256" key="1">
    <source>
        <dbReference type="SAM" id="MobiDB-lite"/>
    </source>
</evidence>
<dbReference type="EMBL" id="CP035758">
    <property type="protein sequence ID" value="QBD78785.1"/>
    <property type="molecule type" value="Genomic_DNA"/>
</dbReference>
<evidence type="ECO:0000313" key="4">
    <source>
        <dbReference type="EMBL" id="QBD78785.1"/>
    </source>
</evidence>
<evidence type="ECO:0000313" key="5">
    <source>
        <dbReference type="Proteomes" id="UP000290365"/>
    </source>
</evidence>
<reference evidence="4 5" key="1">
    <citation type="submission" date="2019-01" db="EMBL/GenBank/DDBJ databases">
        <title>Ktedonosporobacter rubrisoli SCAWS-G2.</title>
        <authorList>
            <person name="Huang Y."/>
            <person name="Yan B."/>
        </authorList>
    </citation>
    <scope>NUCLEOTIDE SEQUENCE [LARGE SCALE GENOMIC DNA]</scope>
    <source>
        <strain evidence="4 5">SCAWS-G2</strain>
    </source>
</reference>
<accession>A0A4P6JTW7</accession>
<feature type="region of interest" description="Disordered" evidence="1">
    <location>
        <begin position="141"/>
        <end position="167"/>
    </location>
</feature>
<feature type="domain" description="DZANK-type" evidence="3">
    <location>
        <begin position="173"/>
        <end position="219"/>
    </location>
</feature>
<proteinExistence type="predicted"/>
<dbReference type="KEGG" id="kbs:EPA93_23475"/>
<sequence length="226" mass="24265">MDTRFYQSPDLNIERLARDLEETFLIQGYQVQHLGNSERMIVQLKKGGSLETLIGMSAALTLTIQRSAGGVMAMVSEQEWIDKAAAGALGILFLWPLAVTAGAGVLRQAVLEGQLLSTLDTLVMRQRADVKIGPLPPEMQAQMQRQAPPTGNPASASPQSATGPRPGPGQIQCLNCQEINEAEDFYCSHCGKPLSLHKRLCPQCKAEVKANAAFCTKCGTSLAADA</sequence>
<dbReference type="AlphaFoldDB" id="A0A4P6JTW7"/>
<gene>
    <name evidence="4" type="ORF">EPA93_23475</name>
</gene>
<dbReference type="InterPro" id="IPR025874">
    <property type="entry name" value="DZR"/>
</dbReference>
<keyword evidence="2" id="KW-0812">Transmembrane</keyword>
<evidence type="ECO:0000256" key="2">
    <source>
        <dbReference type="SAM" id="Phobius"/>
    </source>
</evidence>
<feature type="transmembrane region" description="Helical" evidence="2">
    <location>
        <begin position="84"/>
        <end position="106"/>
    </location>
</feature>